<dbReference type="Gene3D" id="1.10.3290.10">
    <property type="entry name" value="Fido-like domain"/>
    <property type="match status" value="1"/>
</dbReference>
<dbReference type="SUPFAM" id="SSF140931">
    <property type="entry name" value="Fic-like"/>
    <property type="match status" value="1"/>
</dbReference>
<dbReference type="InterPro" id="IPR025230">
    <property type="entry name" value="DUF4172"/>
</dbReference>
<gene>
    <name evidence="2" type="ORF">QLT01_05050</name>
</gene>
<evidence type="ECO:0000313" key="3">
    <source>
        <dbReference type="Proteomes" id="UP001229025"/>
    </source>
</evidence>
<protein>
    <submittedName>
        <fullName evidence="2">DUF4172 domain-containing protein</fullName>
    </submittedName>
</protein>
<name>A0ABT6UM02_9GAMM</name>
<dbReference type="Gene3D" id="1.10.10.10">
    <property type="entry name" value="Winged helix-like DNA-binding domain superfamily/Winged helix DNA-binding domain"/>
    <property type="match status" value="1"/>
</dbReference>
<evidence type="ECO:0000313" key="2">
    <source>
        <dbReference type="EMBL" id="MDI5883721.1"/>
    </source>
</evidence>
<dbReference type="InterPro" id="IPR036388">
    <property type="entry name" value="WH-like_DNA-bd_sf"/>
</dbReference>
<dbReference type="InterPro" id="IPR003812">
    <property type="entry name" value="Fido"/>
</dbReference>
<keyword evidence="3" id="KW-1185">Reference proteome</keyword>
<evidence type="ECO:0000259" key="1">
    <source>
        <dbReference type="PROSITE" id="PS51459"/>
    </source>
</evidence>
<dbReference type="EMBL" id="JASCSA010000003">
    <property type="protein sequence ID" value="MDI5883721.1"/>
    <property type="molecule type" value="Genomic_DNA"/>
</dbReference>
<comment type="caution">
    <text evidence="2">The sequence shown here is derived from an EMBL/GenBank/DDBJ whole genome shotgun (WGS) entry which is preliminary data.</text>
</comment>
<dbReference type="Pfam" id="PF13776">
    <property type="entry name" value="DUF4172"/>
    <property type="match status" value="1"/>
</dbReference>
<feature type="domain" description="Fido" evidence="1">
    <location>
        <begin position="116"/>
        <end position="271"/>
    </location>
</feature>
<dbReference type="Proteomes" id="UP001229025">
    <property type="component" value="Unassembled WGS sequence"/>
</dbReference>
<organism evidence="2 3">
    <name type="scientific">Cobetia amphilecti</name>
    <dbReference type="NCBI Taxonomy" id="1055104"/>
    <lineage>
        <taxon>Bacteria</taxon>
        <taxon>Pseudomonadati</taxon>
        <taxon>Pseudomonadota</taxon>
        <taxon>Gammaproteobacteria</taxon>
        <taxon>Oceanospirillales</taxon>
        <taxon>Halomonadaceae</taxon>
        <taxon>Cobetia</taxon>
    </lineage>
</organism>
<dbReference type="PROSITE" id="PS51459">
    <property type="entry name" value="FIDO"/>
    <property type="match status" value="1"/>
</dbReference>
<reference evidence="2 3" key="1">
    <citation type="submission" date="2023-04" db="EMBL/GenBank/DDBJ databases">
        <authorList>
            <person name="Otstavnykh N."/>
            <person name="Seitkalieva A."/>
            <person name="Bystritskaya E."/>
        </authorList>
    </citation>
    <scope>NUCLEOTIDE SEQUENCE [LARGE SCALE GENOMIC DNA]</scope>
    <source>
        <strain evidence="2 3">NRIC 0815</strain>
    </source>
</reference>
<proteinExistence type="predicted"/>
<dbReference type="RefSeq" id="WP_284726487.1">
    <property type="nucleotide sequence ID" value="NZ_JASCSA010000003.1"/>
</dbReference>
<accession>A0ABT6UM02</accession>
<sequence length="433" mass="49066">MWIWQQPDWPRGRLEVMPLMGQLAATQAVMSPLVAQGQNLYPRQRLRLEATLLSEEMEASAQLSGVVLGRAALRDALYQALGLESGHQDSPRGPAPGVDVFVDVTLEVVRTAFQPLTRQQVLEWHRRLGPFLPRSSGQPLGAWREARYEAVSGRYGLKRLRYRAPAENPDALDQELDVFWQRLATEEPDVDNSGVLNALQLHAHWQALAPLALGNGLIGRLLLMRWLTRIDALAALQQQGEFVGKVAERWEPEALEQLCWRRQALFSVVLEHQDELRELEQRYLGKPQTSASGHPLPPQLDRALNGEVEDAAPGDMNVWAEWWLLRLRDAGRRTAFHYQRVQRAERLWLEHARTPLNARQRELVLTLLERDDEEGVGRAEYRALVDTSDPTAARDLADLTAKQVLESYGVGRGTRYRLPVFAPQGDSPVRDEP</sequence>
<dbReference type="InterPro" id="IPR036597">
    <property type="entry name" value="Fido-like_dom_sf"/>
</dbReference>
<reference evidence="3" key="2">
    <citation type="submission" date="2023-07" db="EMBL/GenBank/DDBJ databases">
        <title>Genome-based characterization of strain KMM 296 and proposal for reclassification of Cobetia litoralis and Cobetia pacifica, and emended description of the species Cobetia amphilecti and Cobetia marina.</title>
        <authorList>
            <person name="Balabanova L."/>
            <person name="Nedashkovskaya O."/>
        </authorList>
    </citation>
    <scope>NUCLEOTIDE SEQUENCE [LARGE SCALE GENOMIC DNA]</scope>
    <source>
        <strain evidence="3">NRIC 0815</strain>
    </source>
</reference>